<evidence type="ECO:0000313" key="2">
    <source>
        <dbReference type="Proteomes" id="UP000197032"/>
    </source>
</evidence>
<proteinExistence type="predicted"/>
<comment type="caution">
    <text evidence="1">The sequence shown here is derived from an EMBL/GenBank/DDBJ whole genome shotgun (WGS) entry which is preliminary data.</text>
</comment>
<dbReference type="OrthoDB" id="4411648at2"/>
<sequence>MKKIIVFLLAILGVTVVFLPIIPVLTVYDQHSNNVLLAFRLENNTFSVRWIHSVELEPWQETFQLRKGRLVLQETRFKAYGAGMPTNGKEEIFVENGWIIIRGINRTYDSLPISISKVSGYQLISGEKVVNLNDWTIDGQKIVIKGNRVGLWSLIYP</sequence>
<keyword evidence="2" id="KW-1185">Reference proteome</keyword>
<name>A0A1Z5HPX7_9FIRM</name>
<evidence type="ECO:0008006" key="3">
    <source>
        <dbReference type="Google" id="ProtNLM"/>
    </source>
</evidence>
<gene>
    <name evidence="1" type="ORF">KKC1_07440</name>
</gene>
<dbReference type="AlphaFoldDB" id="A0A1Z5HPX7"/>
<organism evidence="1 2">
    <name type="scientific">Calderihabitans maritimus</name>
    <dbReference type="NCBI Taxonomy" id="1246530"/>
    <lineage>
        <taxon>Bacteria</taxon>
        <taxon>Bacillati</taxon>
        <taxon>Bacillota</taxon>
        <taxon>Clostridia</taxon>
        <taxon>Neomoorellales</taxon>
        <taxon>Calderihabitantaceae</taxon>
        <taxon>Calderihabitans</taxon>
    </lineage>
</organism>
<dbReference type="RefSeq" id="WP_088553100.1">
    <property type="nucleotide sequence ID" value="NZ_BDGJ01000020.1"/>
</dbReference>
<dbReference type="Proteomes" id="UP000197032">
    <property type="component" value="Unassembled WGS sequence"/>
</dbReference>
<reference evidence="2" key="1">
    <citation type="journal article" date="2017" name="Appl. Environ. Microbiol.">
        <title>Genomic analysis of Calderihabitans maritimus KKC1, a thermophilic hydrogenogenic carboxydotrophic bacterium isolated from marine sediment.</title>
        <authorList>
            <person name="Omae K."/>
            <person name="Yoneda Y."/>
            <person name="Fukuyama Y."/>
            <person name="Yoshida T."/>
            <person name="Sako Y."/>
        </authorList>
    </citation>
    <scope>NUCLEOTIDE SEQUENCE [LARGE SCALE GENOMIC DNA]</scope>
    <source>
        <strain evidence="2">KKC1</strain>
    </source>
</reference>
<accession>A0A1Z5HPX7</accession>
<dbReference type="InterPro" id="IPR015001">
    <property type="entry name" value="DUF1850"/>
</dbReference>
<evidence type="ECO:0000313" key="1">
    <source>
        <dbReference type="EMBL" id="GAW91583.1"/>
    </source>
</evidence>
<dbReference type="EMBL" id="BDGJ01000020">
    <property type="protein sequence ID" value="GAW91583.1"/>
    <property type="molecule type" value="Genomic_DNA"/>
</dbReference>
<protein>
    <recommendedName>
        <fullName evidence="3">DUF1850 domain-containing protein</fullName>
    </recommendedName>
</protein>
<dbReference type="Pfam" id="PF08905">
    <property type="entry name" value="DUF1850"/>
    <property type="match status" value="1"/>
</dbReference>